<proteinExistence type="predicted"/>
<sequence>MTIVLGSNTPALLPLEKDMYDSLKSRMELYMMNRQHGRMILESVKNGPLIWPSIEENRVTRPKKYSELSATEAIQADCDVKATNIILQGLPPEKGDDPIDAINHMMSFLTAVVTSRYPPANNQLRNSSNPRQQATFNNGRVTLQLIQGRHSYLTVITHNGAYQVDDLDAYDSDCDEINTAKVALMVNLSHYGSDDLAEVHNHDNVNHNLINQAVQAMSLSEHSNIMNQSETEITSDSNIIPYSQYVSESQQEVVQNSNSPAQQDALILSMIKQLKIQVVHCTKINLENKSVNDTLTTKLERYKDQVRILKEGQNVDLKSKDIVSDSCAQSVEIDNLKQTLSEHLKEKESLMQTVTLLKNGFQKEESRNIDREITLEKQIKVLNNIVFKRNQSVQTVHKAQQLEPKLYDGNVIQNSNAIVIRDSEETLMLAEESRSKMLLKQKDSMIPTQVEVPKELPKVSLVNTSLKKLKHHLASFDVVVKERTIATAIKKDMVIKKLNERIKYLNGNKKENKIKKELEEIETINIKLEHKVTKLIAENEHLKQTYNLQEKFLVITALKDNLRKLKGKAIVDETVISYPIDLEMLKVDVAPLAPKLQNNRTVHSDYLKHT</sequence>
<name>A0A6L2JJ47_TANCI</name>
<evidence type="ECO:0008006" key="3">
    <source>
        <dbReference type="Google" id="ProtNLM"/>
    </source>
</evidence>
<feature type="coiled-coil region" evidence="1">
    <location>
        <begin position="292"/>
        <end position="353"/>
    </location>
</feature>
<evidence type="ECO:0000256" key="1">
    <source>
        <dbReference type="SAM" id="Coils"/>
    </source>
</evidence>
<comment type="caution">
    <text evidence="2">The sequence shown here is derived from an EMBL/GenBank/DDBJ whole genome shotgun (WGS) entry which is preliminary data.</text>
</comment>
<dbReference type="EMBL" id="BKCJ010000879">
    <property type="protein sequence ID" value="GEU37043.1"/>
    <property type="molecule type" value="Genomic_DNA"/>
</dbReference>
<protein>
    <recommendedName>
        <fullName evidence="3">Integrase, catalytic region, zinc finger, CCHC-type, peptidase aspartic, catalytic</fullName>
    </recommendedName>
</protein>
<keyword evidence="1" id="KW-0175">Coiled coil</keyword>
<evidence type="ECO:0000313" key="2">
    <source>
        <dbReference type="EMBL" id="GEU37043.1"/>
    </source>
</evidence>
<dbReference type="AlphaFoldDB" id="A0A6L2JJ47"/>
<gene>
    <name evidence="2" type="ORF">Tci_009021</name>
</gene>
<feature type="coiled-coil region" evidence="1">
    <location>
        <begin position="511"/>
        <end position="545"/>
    </location>
</feature>
<organism evidence="2">
    <name type="scientific">Tanacetum cinerariifolium</name>
    <name type="common">Dalmatian daisy</name>
    <name type="synonym">Chrysanthemum cinerariifolium</name>
    <dbReference type="NCBI Taxonomy" id="118510"/>
    <lineage>
        <taxon>Eukaryota</taxon>
        <taxon>Viridiplantae</taxon>
        <taxon>Streptophyta</taxon>
        <taxon>Embryophyta</taxon>
        <taxon>Tracheophyta</taxon>
        <taxon>Spermatophyta</taxon>
        <taxon>Magnoliopsida</taxon>
        <taxon>eudicotyledons</taxon>
        <taxon>Gunneridae</taxon>
        <taxon>Pentapetalae</taxon>
        <taxon>asterids</taxon>
        <taxon>campanulids</taxon>
        <taxon>Asterales</taxon>
        <taxon>Asteraceae</taxon>
        <taxon>Asteroideae</taxon>
        <taxon>Anthemideae</taxon>
        <taxon>Anthemidinae</taxon>
        <taxon>Tanacetum</taxon>
    </lineage>
</organism>
<reference evidence="2" key="1">
    <citation type="journal article" date="2019" name="Sci. Rep.">
        <title>Draft genome of Tanacetum cinerariifolium, the natural source of mosquito coil.</title>
        <authorList>
            <person name="Yamashiro T."/>
            <person name="Shiraishi A."/>
            <person name="Satake H."/>
            <person name="Nakayama K."/>
        </authorList>
    </citation>
    <scope>NUCLEOTIDE SEQUENCE</scope>
</reference>
<accession>A0A6L2JJ47</accession>